<dbReference type="InterPro" id="IPR017853">
    <property type="entry name" value="GH"/>
</dbReference>
<dbReference type="SUPFAM" id="SSF51445">
    <property type="entry name" value="(Trans)glycosidases"/>
    <property type="match status" value="1"/>
</dbReference>
<evidence type="ECO:0000256" key="2">
    <source>
        <dbReference type="ARBA" id="ARBA00022801"/>
    </source>
</evidence>
<evidence type="ECO:0000256" key="3">
    <source>
        <dbReference type="ARBA" id="ARBA00023295"/>
    </source>
</evidence>
<reference evidence="8" key="1">
    <citation type="journal article" date="2019" name="Int. J. Syst. Evol. Microbiol.">
        <title>The Global Catalogue of Microorganisms (GCM) 10K type strain sequencing project: providing services to taxonomists for standard genome sequencing and annotation.</title>
        <authorList>
            <consortium name="The Broad Institute Genomics Platform"/>
            <consortium name="The Broad Institute Genome Sequencing Center for Infectious Disease"/>
            <person name="Wu L."/>
            <person name="Ma J."/>
        </authorList>
    </citation>
    <scope>NUCLEOTIDE SEQUENCE [LARGE SCALE GENOMIC DNA]</scope>
    <source>
        <strain evidence="8">CGMCC 1.7693</strain>
    </source>
</reference>
<evidence type="ECO:0000256" key="6">
    <source>
        <dbReference type="RuleBase" id="RU004468"/>
    </source>
</evidence>
<dbReference type="RefSeq" id="WP_188733272.1">
    <property type="nucleotide sequence ID" value="NZ_BMLW01000002.1"/>
</dbReference>
<name>A0ABQ2NSA6_9BACI</name>
<accession>A0ABQ2NSA6</accession>
<evidence type="ECO:0000313" key="8">
    <source>
        <dbReference type="Proteomes" id="UP000641206"/>
    </source>
</evidence>
<keyword evidence="8" id="KW-1185">Reference proteome</keyword>
<dbReference type="PROSITE" id="PS00653">
    <property type="entry name" value="GLYCOSYL_HYDROL_F1_2"/>
    <property type="match status" value="1"/>
</dbReference>
<evidence type="ECO:0000313" key="7">
    <source>
        <dbReference type="EMBL" id="GGP08450.1"/>
    </source>
</evidence>
<evidence type="ECO:0000256" key="1">
    <source>
        <dbReference type="ARBA" id="ARBA00010838"/>
    </source>
</evidence>
<evidence type="ECO:0000256" key="4">
    <source>
        <dbReference type="PROSITE-ProRule" id="PRU10055"/>
    </source>
</evidence>
<comment type="similarity">
    <text evidence="1 5">Belongs to the glycosyl hydrolase 1 family.</text>
</comment>
<dbReference type="InterPro" id="IPR001360">
    <property type="entry name" value="Glyco_hydro_1"/>
</dbReference>
<organism evidence="7 8">
    <name type="scientific">Oceanobacillus neutriphilus</name>
    <dbReference type="NCBI Taxonomy" id="531815"/>
    <lineage>
        <taxon>Bacteria</taxon>
        <taxon>Bacillati</taxon>
        <taxon>Bacillota</taxon>
        <taxon>Bacilli</taxon>
        <taxon>Bacillales</taxon>
        <taxon>Bacillaceae</taxon>
        <taxon>Oceanobacillus</taxon>
    </lineage>
</organism>
<gene>
    <name evidence="7" type="primary">bglA</name>
    <name evidence="7" type="ORF">GCM10011346_08540</name>
</gene>
<dbReference type="InterPro" id="IPR033132">
    <property type="entry name" value="GH_1_N_CS"/>
</dbReference>
<comment type="caution">
    <text evidence="7">The sequence shown here is derived from an EMBL/GenBank/DDBJ whole genome shotgun (WGS) entry which is preliminary data.</text>
</comment>
<dbReference type="InterPro" id="IPR018120">
    <property type="entry name" value="Glyco_hydro_1_AS"/>
</dbReference>
<dbReference type="PANTHER" id="PTHR10353">
    <property type="entry name" value="GLYCOSYL HYDROLASE"/>
    <property type="match status" value="1"/>
</dbReference>
<dbReference type="PRINTS" id="PR00131">
    <property type="entry name" value="GLHYDRLASE1"/>
</dbReference>
<evidence type="ECO:0000256" key="5">
    <source>
        <dbReference type="RuleBase" id="RU003690"/>
    </source>
</evidence>
<dbReference type="PANTHER" id="PTHR10353:SF122">
    <property type="entry name" value="6-PHOSPHO-BETA-GLUCOSIDASE ASCB-RELATED"/>
    <property type="match status" value="1"/>
</dbReference>
<keyword evidence="3 6" id="KW-0326">Glycosidase</keyword>
<dbReference type="Pfam" id="PF00232">
    <property type="entry name" value="Glyco_hydro_1"/>
    <property type="match status" value="1"/>
</dbReference>
<keyword evidence="2 6" id="KW-0378">Hydrolase</keyword>
<proteinExistence type="inferred from homology"/>
<dbReference type="Gene3D" id="3.20.20.80">
    <property type="entry name" value="Glycosidases"/>
    <property type="match status" value="1"/>
</dbReference>
<dbReference type="EMBL" id="BMLW01000002">
    <property type="protein sequence ID" value="GGP08450.1"/>
    <property type="molecule type" value="Genomic_DNA"/>
</dbReference>
<sequence length="466" mass="53225">MTFPKEFLWGGATAANQCEGAYLEDGKGLSTADIMTAAAENSPRKITDGIIDGEYYPSHRAVDHYHRFKEDIALFAEMGFKTYRMSIAWSRIFPNGDDEVPNEAGLKHYDEVFDTCLQYGIEPIVTLSHFETPLGLLKYGSWENRKVIDYFLRYCETVFKRYKDKVKYWLTFNEINVLSTKPWMAAGVHSDDEQVRMTTAFHQLLASAKAVQMAHEIDQANQVGMMYNGHVAYPASSDPQDIQQTNDFMHQMLFYADIQCRGHYPAYKLKEFELKGIVLPVQDGDLEELKKGTVDFVSFSYYLTHVVGKDSPLSFTGLNGVKTGYKNPHLQSSQWGWAIDPAGLRYLCNVLYDRYELPLIVVENGLGAVDKVEEDGSIHDSYRIDYVRDHLIELKKAIDIDGIPVMGYTMWGPFDIISASTGEMKKRYGFIYVDVDNDGNGTFERRKKDSFYWYKRVIASNGEVLD</sequence>
<dbReference type="Proteomes" id="UP000641206">
    <property type="component" value="Unassembled WGS sequence"/>
</dbReference>
<dbReference type="PROSITE" id="PS00572">
    <property type="entry name" value="GLYCOSYL_HYDROL_F1_1"/>
    <property type="match status" value="1"/>
</dbReference>
<feature type="active site" description="Nucleophile" evidence="4">
    <location>
        <position position="363"/>
    </location>
</feature>
<protein>
    <submittedName>
        <fullName evidence="7">Beta-glucosidase</fullName>
    </submittedName>
</protein>